<comment type="similarity">
    <text evidence="2 5">Belongs to the metallothionein superfamily. Type 15 family.</text>
</comment>
<name>A0A2P6RYG6_ROSCH</name>
<protein>
    <recommendedName>
        <fullName evidence="5">Metallothionein-like protein</fullName>
    </recommendedName>
</protein>
<evidence type="ECO:0000256" key="1">
    <source>
        <dbReference type="ARBA" id="ARBA00002568"/>
    </source>
</evidence>
<keyword evidence="6" id="KW-0812">Transmembrane</keyword>
<reference evidence="7 8" key="1">
    <citation type="journal article" date="2018" name="Nat. Genet.">
        <title>The Rosa genome provides new insights in the design of modern roses.</title>
        <authorList>
            <person name="Bendahmane M."/>
        </authorList>
    </citation>
    <scope>NUCLEOTIDE SEQUENCE [LARGE SCALE GENOMIC DNA]</scope>
    <source>
        <strain evidence="8">cv. Old Blush</strain>
    </source>
</reference>
<evidence type="ECO:0000313" key="8">
    <source>
        <dbReference type="Proteomes" id="UP000238479"/>
    </source>
</evidence>
<keyword evidence="4 5" id="KW-0480">Metal-thiolate cluster</keyword>
<keyword evidence="6" id="KW-0472">Membrane</keyword>
<evidence type="ECO:0000256" key="3">
    <source>
        <dbReference type="ARBA" id="ARBA00022723"/>
    </source>
</evidence>
<comment type="function">
    <text evidence="1 5">Metallothioneins have a high content of cysteine residues that bind various heavy metals.</text>
</comment>
<proteinExistence type="inferred from homology"/>
<comment type="caution">
    <text evidence="7">The sequence shown here is derived from an EMBL/GenBank/DDBJ whole genome shotgun (WGS) entry which is preliminary data.</text>
</comment>
<dbReference type="EMBL" id="PDCK01000040">
    <property type="protein sequence ID" value="PRQ51477.1"/>
    <property type="molecule type" value="Genomic_DNA"/>
</dbReference>
<evidence type="ECO:0000256" key="6">
    <source>
        <dbReference type="SAM" id="Phobius"/>
    </source>
</evidence>
<evidence type="ECO:0000256" key="5">
    <source>
        <dbReference type="RuleBase" id="RU369052"/>
    </source>
</evidence>
<keyword evidence="8" id="KW-1185">Reference proteome</keyword>
<evidence type="ECO:0000256" key="4">
    <source>
        <dbReference type="ARBA" id="ARBA00022851"/>
    </source>
</evidence>
<dbReference type="Gramene" id="PRQ51477">
    <property type="protein sequence ID" value="PRQ51477"/>
    <property type="gene ID" value="RchiOBHm_Chr2g0144901"/>
</dbReference>
<dbReference type="Pfam" id="PF01439">
    <property type="entry name" value="Metallothio_2"/>
    <property type="match status" value="1"/>
</dbReference>
<keyword evidence="3 5" id="KW-0479">Metal-binding</keyword>
<feature type="transmembrane region" description="Helical" evidence="6">
    <location>
        <begin position="72"/>
        <end position="92"/>
    </location>
</feature>
<dbReference type="GO" id="GO:0046872">
    <property type="term" value="F:metal ion binding"/>
    <property type="evidence" value="ECO:0007669"/>
    <property type="project" value="UniProtKB-UniRule"/>
</dbReference>
<evidence type="ECO:0000313" key="7">
    <source>
        <dbReference type="EMBL" id="PRQ51477.1"/>
    </source>
</evidence>
<keyword evidence="6" id="KW-1133">Transmembrane helix</keyword>
<feature type="transmembrane region" description="Helical" evidence="6">
    <location>
        <begin position="40"/>
        <end position="60"/>
    </location>
</feature>
<evidence type="ECO:0000256" key="2">
    <source>
        <dbReference type="ARBA" id="ARBA00005802"/>
    </source>
</evidence>
<dbReference type="Proteomes" id="UP000238479">
    <property type="component" value="Chromosome 2"/>
</dbReference>
<organism evidence="7 8">
    <name type="scientific">Rosa chinensis</name>
    <name type="common">China rose</name>
    <dbReference type="NCBI Taxonomy" id="74649"/>
    <lineage>
        <taxon>Eukaryota</taxon>
        <taxon>Viridiplantae</taxon>
        <taxon>Streptophyta</taxon>
        <taxon>Embryophyta</taxon>
        <taxon>Tracheophyta</taxon>
        <taxon>Spermatophyta</taxon>
        <taxon>Magnoliopsida</taxon>
        <taxon>eudicotyledons</taxon>
        <taxon>Gunneridae</taxon>
        <taxon>Pentapetalae</taxon>
        <taxon>rosids</taxon>
        <taxon>fabids</taxon>
        <taxon>Rosales</taxon>
        <taxon>Rosaceae</taxon>
        <taxon>Rosoideae</taxon>
        <taxon>Rosoideae incertae sedis</taxon>
        <taxon>Rosa</taxon>
    </lineage>
</organism>
<dbReference type="InterPro" id="IPR000347">
    <property type="entry name" value="Metalthion_15p"/>
</dbReference>
<gene>
    <name evidence="7" type="ORF">RchiOBHm_Chr2g0144901</name>
</gene>
<accession>A0A2P6RYG6</accession>
<dbReference type="AlphaFoldDB" id="A0A2P6RYG6"/>
<sequence>MKLGSMSREPHCLHTHLNRTKDFAGSRFRMSMMISGISSFRFWVVIVSSSSLASNMFGLSLDSGFGFGSGSIHLHLLLLAEASASGFFFFFLGGGCGGCGNYPDITEQSSASETLVMGVVGTQKLNYGRPEAGVAIDGGSGGCKCVNCTYNLAIASERGLEALMESGA</sequence>